<dbReference type="InterPro" id="IPR011042">
    <property type="entry name" value="6-blade_b-propeller_TolB-like"/>
</dbReference>
<dbReference type="GeneID" id="111317413"/>
<organism evidence="5 6">
    <name type="scientific">Durio zibethinus</name>
    <name type="common">Durian</name>
    <dbReference type="NCBI Taxonomy" id="66656"/>
    <lineage>
        <taxon>Eukaryota</taxon>
        <taxon>Viridiplantae</taxon>
        <taxon>Streptophyta</taxon>
        <taxon>Embryophyta</taxon>
        <taxon>Tracheophyta</taxon>
        <taxon>Spermatophyta</taxon>
        <taxon>Magnoliopsida</taxon>
        <taxon>eudicotyledons</taxon>
        <taxon>Gunneridae</taxon>
        <taxon>Pentapetalae</taxon>
        <taxon>rosids</taxon>
        <taxon>malvids</taxon>
        <taxon>Malvales</taxon>
        <taxon>Malvaceae</taxon>
        <taxon>Helicteroideae</taxon>
        <taxon>Durio</taxon>
    </lineage>
</organism>
<keyword evidence="3" id="KW-0472">Membrane</keyword>
<keyword evidence="3" id="KW-1133">Transmembrane helix</keyword>
<dbReference type="OrthoDB" id="342730at2759"/>
<feature type="chain" id="PRO_5028279933" evidence="4">
    <location>
        <begin position="20"/>
        <end position="397"/>
    </location>
</feature>
<evidence type="ECO:0000313" key="5">
    <source>
        <dbReference type="Proteomes" id="UP000515121"/>
    </source>
</evidence>
<dbReference type="Pfam" id="PF01436">
    <property type="entry name" value="NHL"/>
    <property type="match status" value="1"/>
</dbReference>
<keyword evidence="4" id="KW-0732">Signal</keyword>
<evidence type="ECO:0000256" key="4">
    <source>
        <dbReference type="SAM" id="SignalP"/>
    </source>
</evidence>
<dbReference type="Proteomes" id="UP000515121">
    <property type="component" value="Unplaced"/>
</dbReference>
<dbReference type="PANTHER" id="PTHR13833">
    <property type="match status" value="1"/>
</dbReference>
<reference evidence="6" key="1">
    <citation type="submission" date="2025-08" db="UniProtKB">
        <authorList>
            <consortium name="RefSeq"/>
        </authorList>
    </citation>
    <scope>IDENTIFICATION</scope>
    <source>
        <tissue evidence="6">Fruit stalk</tissue>
    </source>
</reference>
<feature type="signal peptide" evidence="4">
    <location>
        <begin position="1"/>
        <end position="19"/>
    </location>
</feature>
<evidence type="ECO:0000313" key="6">
    <source>
        <dbReference type="RefSeq" id="XP_022775572.1"/>
    </source>
</evidence>
<keyword evidence="1" id="KW-0677">Repeat</keyword>
<dbReference type="Gene3D" id="2.120.10.30">
    <property type="entry name" value="TolB, C-terminal domain"/>
    <property type="match status" value="1"/>
</dbReference>
<accession>A0A6P6BEN7</accession>
<dbReference type="InterPro" id="IPR001258">
    <property type="entry name" value="NHL_repeat"/>
</dbReference>
<dbReference type="SUPFAM" id="SSF101898">
    <property type="entry name" value="NHL repeat"/>
    <property type="match status" value="1"/>
</dbReference>
<dbReference type="AlphaFoldDB" id="A0A6P6BEN7"/>
<proteinExistence type="predicted"/>
<evidence type="ECO:0000256" key="3">
    <source>
        <dbReference type="SAM" id="Phobius"/>
    </source>
</evidence>
<feature type="repeat" description="NHL" evidence="2">
    <location>
        <begin position="98"/>
        <end position="128"/>
    </location>
</feature>
<dbReference type="PROSITE" id="PS51125">
    <property type="entry name" value="NHL"/>
    <property type="match status" value="1"/>
</dbReference>
<dbReference type="PANTHER" id="PTHR13833:SF71">
    <property type="entry name" value="NHL DOMAIN-CONTAINING PROTEIN"/>
    <property type="match status" value="1"/>
</dbReference>
<sequence length="397" mass="43079">MASLFSWITLFVLFCSVSSELILEEGYTVTTVIDGHKLNINPHSVLARPGSSDLLLLDFSNSHLYTVSFPLSNESEVKRISSEEKLGYRDGKLGLARFNKPRSFAVDGKGNVYVADRGNHVIRKISTSGTVSTIAGGLSKAIGKKDGPAQNATFADDFELAVVAERCILLVVDHGSQSVRLIDLKPEDCTTTSPSAQIFGLGAVTVWTLGLGLSCFLGLFVGILVRPYIIPHGDSTLIRFSKKGKPCLINLGKQVAILCFGIRSAIANFKLYTLLQKLFCLCLSHLSLMFRFNVVESLTSQEVSVSLLDSEVKKSQIVADHLKDLICFDGNLELPNTSNEIFKQGDGSQNESNALPDCQGRIDTLIHANVMGFANVAEENIALVLPVVSGKGLVKRR</sequence>
<evidence type="ECO:0000256" key="1">
    <source>
        <dbReference type="ARBA" id="ARBA00022737"/>
    </source>
</evidence>
<gene>
    <name evidence="6" type="primary">LOC111317413</name>
</gene>
<dbReference type="RefSeq" id="XP_022775572.1">
    <property type="nucleotide sequence ID" value="XM_022919837.1"/>
</dbReference>
<protein>
    <submittedName>
        <fullName evidence="6">Uncharacterized protein LOC111317413 isoform X1</fullName>
    </submittedName>
</protein>
<keyword evidence="5" id="KW-1185">Reference proteome</keyword>
<feature type="transmembrane region" description="Helical" evidence="3">
    <location>
        <begin position="198"/>
        <end position="225"/>
    </location>
</feature>
<evidence type="ECO:0000256" key="2">
    <source>
        <dbReference type="PROSITE-ProRule" id="PRU00504"/>
    </source>
</evidence>
<keyword evidence="3" id="KW-0812">Transmembrane</keyword>
<dbReference type="KEGG" id="dzi:111317413"/>
<name>A0A6P6BEN7_DURZI</name>